<dbReference type="EMBL" id="JFKF01000207">
    <property type="protein sequence ID" value="KDO02138.1"/>
    <property type="molecule type" value="Genomic_DNA"/>
</dbReference>
<evidence type="ECO:0008006" key="4">
    <source>
        <dbReference type="Google" id="ProtNLM"/>
    </source>
</evidence>
<dbReference type="Proteomes" id="UP000027161">
    <property type="component" value="Unassembled WGS sequence"/>
</dbReference>
<keyword evidence="2" id="KW-0614">Plasmid</keyword>
<geneLocation type="plasmid" evidence="2">
    <name>pREISMN_3</name>
</geneLocation>
<keyword evidence="1" id="KW-0472">Membrane</keyword>
<gene>
    <name evidence="2" type="ORF">REISMN_08775</name>
</gene>
<feature type="transmembrane region" description="Helical" evidence="1">
    <location>
        <begin position="16"/>
        <end position="34"/>
    </location>
</feature>
<keyword evidence="1" id="KW-1133">Transmembrane helix</keyword>
<dbReference type="AlphaFoldDB" id="A0A8E1BZA9"/>
<evidence type="ECO:0000256" key="1">
    <source>
        <dbReference type="SAM" id="Phobius"/>
    </source>
</evidence>
<organism evidence="2 3">
    <name type="scientific">Rickettsia tamurae subsp. buchneri</name>
    <dbReference type="NCBI Taxonomy" id="1462938"/>
    <lineage>
        <taxon>Bacteria</taxon>
        <taxon>Pseudomonadati</taxon>
        <taxon>Pseudomonadota</taxon>
        <taxon>Alphaproteobacteria</taxon>
        <taxon>Rickettsiales</taxon>
        <taxon>Rickettsiaceae</taxon>
        <taxon>Rickettsieae</taxon>
        <taxon>Rickettsia</taxon>
        <taxon>spotted fever group</taxon>
    </lineage>
</organism>
<dbReference type="RefSeq" id="WP_008581555.1">
    <property type="nucleotide sequence ID" value="NZ_JFKF01000207.1"/>
</dbReference>
<keyword evidence="1" id="KW-0812">Transmembrane</keyword>
<name>A0A8E1BZA9_9RICK</name>
<comment type="caution">
    <text evidence="2">The sequence shown here is derived from an EMBL/GenBank/DDBJ whole genome shotgun (WGS) entry which is preliminary data.</text>
</comment>
<feature type="transmembrane region" description="Helical" evidence="1">
    <location>
        <begin position="40"/>
        <end position="58"/>
    </location>
</feature>
<protein>
    <recommendedName>
        <fullName evidence="4">Lipoprotein</fullName>
    </recommendedName>
</protein>
<dbReference type="PROSITE" id="PS51257">
    <property type="entry name" value="PROKAR_LIPOPROTEIN"/>
    <property type="match status" value="1"/>
</dbReference>
<proteinExistence type="predicted"/>
<evidence type="ECO:0000313" key="2">
    <source>
        <dbReference type="EMBL" id="KDO02138.1"/>
    </source>
</evidence>
<keyword evidence="3" id="KW-1185">Reference proteome</keyword>
<sequence>MTKVRFNECLNKETRFFNISIGVIIGSCTAGITVWALKNLFFGVAASVVGAVLGSFLMKEYRLGNIQKSLYWRWLGARVFLGKHIPLSYQRRIF</sequence>
<accession>A0A8E1BZA9</accession>
<reference evidence="2 3" key="1">
    <citation type="submission" date="2014-02" db="EMBL/GenBank/DDBJ databases">
        <title>Draft genome sequence of Rickettsia buchneri sp. nov. ISO7T.</title>
        <authorList>
            <person name="Felsheim R.F."/>
            <person name="Kurtti T.J."/>
            <person name="Munderloh U.G."/>
        </authorList>
    </citation>
    <scope>NUCLEOTIDE SEQUENCE [LARGE SCALE GENOMIC DNA]</scope>
    <source>
        <strain evidence="3">ISO7</strain>
        <plasmid evidence="2">pREISMN_3</plasmid>
    </source>
</reference>
<evidence type="ECO:0000313" key="3">
    <source>
        <dbReference type="Proteomes" id="UP000027161"/>
    </source>
</evidence>